<dbReference type="AlphaFoldDB" id="A0A9X3F9W1"/>
<dbReference type="InterPro" id="IPR008928">
    <property type="entry name" value="6-hairpin_glycosidase_sf"/>
</dbReference>
<dbReference type="Pfam" id="PF03781">
    <property type="entry name" value="FGE-sulfatase"/>
    <property type="match status" value="1"/>
</dbReference>
<dbReference type="PANTHER" id="PTHR23150:SF19">
    <property type="entry name" value="FORMYLGLYCINE-GENERATING ENZYME"/>
    <property type="match status" value="1"/>
</dbReference>
<name>A0A9X3F9W1_9BACT</name>
<gene>
    <name evidence="3" type="ORF">OU798_22960</name>
</gene>
<evidence type="ECO:0000259" key="2">
    <source>
        <dbReference type="Pfam" id="PF03781"/>
    </source>
</evidence>
<dbReference type="GO" id="GO:0120147">
    <property type="term" value="F:formylglycine-generating oxidase activity"/>
    <property type="evidence" value="ECO:0007669"/>
    <property type="project" value="TreeGrafter"/>
</dbReference>
<dbReference type="GO" id="GO:0005975">
    <property type="term" value="P:carbohydrate metabolic process"/>
    <property type="evidence" value="ECO:0007669"/>
    <property type="project" value="InterPro"/>
</dbReference>
<comment type="caution">
    <text evidence="3">The sequence shown here is derived from an EMBL/GenBank/DDBJ whole genome shotgun (WGS) entry which is preliminary data.</text>
</comment>
<reference evidence="3" key="1">
    <citation type="submission" date="2022-11" db="EMBL/GenBank/DDBJ databases">
        <title>Marilongibacter aestuarii gen. nov., sp. nov., isolated from tidal flat sediment.</title>
        <authorList>
            <person name="Jiayan W."/>
        </authorList>
    </citation>
    <scope>NUCLEOTIDE SEQUENCE</scope>
    <source>
        <strain evidence="3">Z1-6</strain>
    </source>
</reference>
<proteinExistence type="predicted"/>
<keyword evidence="1" id="KW-0732">Signal</keyword>
<dbReference type="InterPro" id="IPR051043">
    <property type="entry name" value="Sulfatase_Mod_Factor_Kinase"/>
</dbReference>
<dbReference type="InterPro" id="IPR042095">
    <property type="entry name" value="SUMF_sf"/>
</dbReference>
<dbReference type="RefSeq" id="WP_343335553.1">
    <property type="nucleotide sequence ID" value="NZ_JAPOHD010000067.1"/>
</dbReference>
<keyword evidence="4" id="KW-1185">Reference proteome</keyword>
<dbReference type="SUPFAM" id="SSF48208">
    <property type="entry name" value="Six-hairpin glycosidases"/>
    <property type="match status" value="1"/>
</dbReference>
<dbReference type="SUPFAM" id="SSF56436">
    <property type="entry name" value="C-type lectin-like"/>
    <property type="match status" value="1"/>
</dbReference>
<dbReference type="EMBL" id="JAPOHD010000067">
    <property type="protein sequence ID" value="MCY1723228.1"/>
    <property type="molecule type" value="Genomic_DNA"/>
</dbReference>
<dbReference type="InterPro" id="IPR005532">
    <property type="entry name" value="SUMF_dom"/>
</dbReference>
<dbReference type="Proteomes" id="UP001145087">
    <property type="component" value="Unassembled WGS sequence"/>
</dbReference>
<evidence type="ECO:0000256" key="1">
    <source>
        <dbReference type="SAM" id="SignalP"/>
    </source>
</evidence>
<evidence type="ECO:0000313" key="4">
    <source>
        <dbReference type="Proteomes" id="UP001145087"/>
    </source>
</evidence>
<dbReference type="PANTHER" id="PTHR23150">
    <property type="entry name" value="SULFATASE MODIFYING FACTOR 1, 2"/>
    <property type="match status" value="1"/>
</dbReference>
<organism evidence="3 4">
    <name type="scientific">Draconibacterium aestuarii</name>
    <dbReference type="NCBI Taxonomy" id="2998507"/>
    <lineage>
        <taxon>Bacteria</taxon>
        <taxon>Pseudomonadati</taxon>
        <taxon>Bacteroidota</taxon>
        <taxon>Bacteroidia</taxon>
        <taxon>Marinilabiliales</taxon>
        <taxon>Prolixibacteraceae</taxon>
        <taxon>Draconibacterium</taxon>
    </lineage>
</organism>
<dbReference type="Gene3D" id="3.90.1580.10">
    <property type="entry name" value="paralog of FGE (formylglycine-generating enzyme)"/>
    <property type="match status" value="1"/>
</dbReference>
<dbReference type="InterPro" id="IPR016187">
    <property type="entry name" value="CTDL_fold"/>
</dbReference>
<evidence type="ECO:0000313" key="3">
    <source>
        <dbReference type="EMBL" id="MCY1723228.1"/>
    </source>
</evidence>
<protein>
    <submittedName>
        <fullName evidence="3">Formylglycine-generating enzyme family protein</fullName>
    </submittedName>
</protein>
<feature type="domain" description="Sulfatase-modifying factor enzyme-like" evidence="2">
    <location>
        <begin position="425"/>
        <end position="638"/>
    </location>
</feature>
<feature type="signal peptide" evidence="1">
    <location>
        <begin position="1"/>
        <end position="24"/>
    </location>
</feature>
<sequence length="650" mass="75804">MNKNLTKFTIIVAVIAFLYANCNAQTKPSITEYPYPGYKNLAAKAAWLQEDMHKYNRQYGIIMPRVLLPPEGNEDLSSAHQEDGGNRTGPYLAALSFQYAVTKDPEVKTWADETFEAIEILEKVTGVEGSIARSFNKSDKKQRHEDWFFFPMEWHQSTSMKGYRWLGDPSSDTYSNLIYGLGNYYDLVADEKYKPRVREWITKVIDRIIENDMRLVDTDGKMTLWGNYSPSLDHENLNSLLALYHLKVAYHITGNERYQQKYFELINKHGYIEDAIMTASYKPPYVPWDTYHFMKGIFMLLRYETDPLLRDQYLASLERFWLKEYPCKNLTFQLTYNHYVPEEGGFDEESIKQMEEWHGAWRRESDQHLRKGNSTERVQGTWIEPSHFLVLAYWKARYLELLTADGKIGPGNPPEWAVKKPDVVDGMVYVPAGEFVMGSNIGDRDEGPQQKVYVEAFYIDRFEVTNREYARFKKGYKYNTKTTDETVRKEQWKDEDRPVVNISWEEAVEYCEWAGKRLPTEAEWEKAARGTDGRKYPWGNFHDMSFAEPDGIAETAAWRAGKSTYGAYWMAGGAWEWTADWYQPYPGNEVDSPAYGEKYKVIRGASNFADPSMQRCAHRYYLDPKMKQSGYPVGFRCVISEKDVEKLKNK</sequence>
<accession>A0A9X3F9W1</accession>
<feature type="chain" id="PRO_5040742222" evidence="1">
    <location>
        <begin position="25"/>
        <end position="650"/>
    </location>
</feature>